<dbReference type="OrthoDB" id="504170at2759"/>
<evidence type="ECO:0000256" key="4">
    <source>
        <dbReference type="ARBA" id="ARBA00022737"/>
    </source>
</evidence>
<dbReference type="STRING" id="10195.A0A3M7T9V4"/>
<keyword evidence="8" id="KW-1015">Disulfide bond</keyword>
<dbReference type="Gene3D" id="2.60.40.10">
    <property type="entry name" value="Immunoglobulins"/>
    <property type="match status" value="5"/>
</dbReference>
<keyword evidence="6" id="KW-1133">Transmembrane helix</keyword>
<proteinExistence type="predicted"/>
<comment type="caution">
    <text evidence="11">The sequence shown here is derived from an EMBL/GenBank/DDBJ whole genome shotgun (WGS) entry which is preliminary data.</text>
</comment>
<dbReference type="SMART" id="SM00409">
    <property type="entry name" value="IG"/>
    <property type="match status" value="5"/>
</dbReference>
<dbReference type="InterPro" id="IPR007110">
    <property type="entry name" value="Ig-like_dom"/>
</dbReference>
<evidence type="ECO:0000256" key="8">
    <source>
        <dbReference type="ARBA" id="ARBA00023157"/>
    </source>
</evidence>
<evidence type="ECO:0000256" key="1">
    <source>
        <dbReference type="ARBA" id="ARBA00004167"/>
    </source>
</evidence>
<dbReference type="Pfam" id="PF07679">
    <property type="entry name" value="I-set"/>
    <property type="match status" value="5"/>
</dbReference>
<sequence length="532" mass="59463">MSDKAPRITVKPSLQQLDNGNKLEFHCQIEASPKPEIKWSKENAQIAESARVKSRVEPKGNNLYDLYLVIDNLTSDDSGQFKVSAKNRLGEVSAAIALNFAAETAQKGLQDGTAPNFTQKPTIKSDADGKRLCFECKIKADPEPEIFWFRDNQPIANKGRFLIYCDKLPDNMYFACLEIDDVAMDDAGKYKVQAKNSLGESNASITLNFDSDEAAPPSAGGKPVFVQKPFIRQLEDKIFFECKLDAQPLPTFTWYLDNSVLNNPAKYKKRILSQGTTHTIILEINNLTARDSGDYKVVAKNSHGEADANIKLNIESKRNAKLPDGIAPHFISKPLVNQSQESLLIQLELEANPTPSASWFLDTKDLNDIDSRFITTTEKISSDKYRLSLEIKNPKNTDAGLYRCVVVNELGECVANIFLQFEGNKAGLNKGDQLPPSIIEKPKIIKDEVKRTVRIQVKIRAKPEAQISWFKEKQALKSDKKYKIETKKEADNSYLLTLEISDFTPADGGLFKVQAKNESGQTNANIHLNVEV</sequence>
<evidence type="ECO:0000259" key="10">
    <source>
        <dbReference type="PROSITE" id="PS50835"/>
    </source>
</evidence>
<reference evidence="11 12" key="1">
    <citation type="journal article" date="2018" name="Sci. Rep.">
        <title>Genomic signatures of local adaptation to the degree of environmental predictability in rotifers.</title>
        <authorList>
            <person name="Franch-Gras L."/>
            <person name="Hahn C."/>
            <person name="Garcia-Roger E.M."/>
            <person name="Carmona M.J."/>
            <person name="Serra M."/>
            <person name="Gomez A."/>
        </authorList>
    </citation>
    <scope>NUCLEOTIDE SEQUENCE [LARGE SCALE GENOMIC DNA]</scope>
    <source>
        <strain evidence="11">HYR1</strain>
    </source>
</reference>
<comment type="subcellular location">
    <subcellularLocation>
        <location evidence="1">Membrane</location>
        <topology evidence="1">Single-pass membrane protein</topology>
    </subcellularLocation>
</comment>
<name>A0A3M7T9V4_BRAPC</name>
<keyword evidence="12" id="KW-1185">Reference proteome</keyword>
<keyword evidence="5" id="KW-0130">Cell adhesion</keyword>
<evidence type="ECO:0000256" key="7">
    <source>
        <dbReference type="ARBA" id="ARBA00023136"/>
    </source>
</evidence>
<keyword evidence="7" id="KW-0472">Membrane</keyword>
<dbReference type="InterPro" id="IPR003598">
    <property type="entry name" value="Ig_sub2"/>
</dbReference>
<evidence type="ECO:0000313" key="11">
    <source>
        <dbReference type="EMBL" id="RNA44697.1"/>
    </source>
</evidence>
<dbReference type="Proteomes" id="UP000276133">
    <property type="component" value="Unassembled WGS sequence"/>
</dbReference>
<evidence type="ECO:0000256" key="9">
    <source>
        <dbReference type="ARBA" id="ARBA00023319"/>
    </source>
</evidence>
<feature type="domain" description="Ig-like" evidence="10">
    <location>
        <begin position="223"/>
        <end position="313"/>
    </location>
</feature>
<dbReference type="InterPro" id="IPR050958">
    <property type="entry name" value="Cell_Adh-Cytoskel_Orgn"/>
</dbReference>
<dbReference type="GO" id="GO:0005886">
    <property type="term" value="C:plasma membrane"/>
    <property type="evidence" value="ECO:0007669"/>
    <property type="project" value="TreeGrafter"/>
</dbReference>
<dbReference type="PROSITE" id="PS50835">
    <property type="entry name" value="IG_LIKE"/>
    <property type="match status" value="4"/>
</dbReference>
<dbReference type="InterPro" id="IPR013783">
    <property type="entry name" value="Ig-like_fold"/>
</dbReference>
<evidence type="ECO:0000256" key="6">
    <source>
        <dbReference type="ARBA" id="ARBA00022989"/>
    </source>
</evidence>
<dbReference type="GO" id="GO:0007156">
    <property type="term" value="P:homophilic cell adhesion via plasma membrane adhesion molecules"/>
    <property type="evidence" value="ECO:0007669"/>
    <property type="project" value="TreeGrafter"/>
</dbReference>
<dbReference type="InterPro" id="IPR013098">
    <property type="entry name" value="Ig_I-set"/>
</dbReference>
<keyword evidence="2" id="KW-0812">Transmembrane</keyword>
<dbReference type="EMBL" id="REGN01000063">
    <property type="protein sequence ID" value="RNA44697.1"/>
    <property type="molecule type" value="Genomic_DNA"/>
</dbReference>
<dbReference type="AlphaFoldDB" id="A0A3M7T9V4"/>
<dbReference type="SUPFAM" id="SSF48726">
    <property type="entry name" value="Immunoglobulin"/>
    <property type="match status" value="5"/>
</dbReference>
<organism evidence="11 12">
    <name type="scientific">Brachionus plicatilis</name>
    <name type="common">Marine rotifer</name>
    <name type="synonym">Brachionus muelleri</name>
    <dbReference type="NCBI Taxonomy" id="10195"/>
    <lineage>
        <taxon>Eukaryota</taxon>
        <taxon>Metazoa</taxon>
        <taxon>Spiralia</taxon>
        <taxon>Gnathifera</taxon>
        <taxon>Rotifera</taxon>
        <taxon>Eurotatoria</taxon>
        <taxon>Monogononta</taxon>
        <taxon>Pseudotrocha</taxon>
        <taxon>Ploima</taxon>
        <taxon>Brachionidae</taxon>
        <taxon>Brachionus</taxon>
    </lineage>
</organism>
<feature type="domain" description="Ig-like" evidence="10">
    <location>
        <begin position="6"/>
        <end position="99"/>
    </location>
</feature>
<dbReference type="InterPro" id="IPR003599">
    <property type="entry name" value="Ig_sub"/>
</dbReference>
<feature type="domain" description="Ig-like" evidence="10">
    <location>
        <begin position="115"/>
        <end position="208"/>
    </location>
</feature>
<keyword evidence="4" id="KW-0677">Repeat</keyword>
<protein>
    <submittedName>
        <fullName evidence="11">Muscle M-line assembly unc-89-like</fullName>
    </submittedName>
</protein>
<keyword evidence="9" id="KW-0393">Immunoglobulin domain</keyword>
<gene>
    <name evidence="11" type="ORF">BpHYR1_032227</name>
</gene>
<accession>A0A3M7T9V4</accession>
<evidence type="ECO:0000256" key="5">
    <source>
        <dbReference type="ARBA" id="ARBA00022889"/>
    </source>
</evidence>
<dbReference type="InterPro" id="IPR036179">
    <property type="entry name" value="Ig-like_dom_sf"/>
</dbReference>
<evidence type="ECO:0000256" key="3">
    <source>
        <dbReference type="ARBA" id="ARBA00022729"/>
    </source>
</evidence>
<keyword evidence="3" id="KW-0732">Signal</keyword>
<feature type="domain" description="Ig-like" evidence="10">
    <location>
        <begin position="328"/>
        <end position="415"/>
    </location>
</feature>
<dbReference type="PANTHER" id="PTHR45080">
    <property type="entry name" value="CONTACTIN 5"/>
    <property type="match status" value="1"/>
</dbReference>
<evidence type="ECO:0000256" key="2">
    <source>
        <dbReference type="ARBA" id="ARBA00022692"/>
    </source>
</evidence>
<dbReference type="FunFam" id="2.60.40.10:FF:000017">
    <property type="entry name" value="Down syndrome cell adhesion molecule b"/>
    <property type="match status" value="1"/>
</dbReference>
<dbReference type="SMART" id="SM00408">
    <property type="entry name" value="IGc2"/>
    <property type="match status" value="5"/>
</dbReference>
<dbReference type="FunFam" id="2.60.40.10:FF:000097">
    <property type="entry name" value="Bent, isoform F"/>
    <property type="match status" value="3"/>
</dbReference>
<evidence type="ECO:0000313" key="12">
    <source>
        <dbReference type="Proteomes" id="UP000276133"/>
    </source>
</evidence>
<dbReference type="PANTHER" id="PTHR45080:SF8">
    <property type="entry name" value="IG-LIKE DOMAIN-CONTAINING PROTEIN"/>
    <property type="match status" value="1"/>
</dbReference>